<sequence length="217" mass="25039">MLNLLWRNIVEFCEQESERDTISISPSLRKPFLHDIRHLKYGKWLRLENNRRLISGPDSLGRSPLHVAIAITHWEHSLWDMLRSPNVDLNARDLFGRTALHVACDSREAQIPSVQNRAVRQLLDFDLVDIFAEDLDGFLPIDYAIQDRRLDILETFQDSLRVKQDSPMADLIVAAIFNLEACDLSMKSHRIIYEERRRAFGVREPSVSSESAISSSD</sequence>
<dbReference type="EMBL" id="CAUWAG010000010">
    <property type="protein sequence ID" value="CAJ2506679.1"/>
    <property type="molecule type" value="Genomic_DNA"/>
</dbReference>
<evidence type="ECO:0000256" key="1">
    <source>
        <dbReference type="PROSITE-ProRule" id="PRU00023"/>
    </source>
</evidence>
<evidence type="ECO:0000313" key="2">
    <source>
        <dbReference type="EMBL" id="CAJ2506679.1"/>
    </source>
</evidence>
<dbReference type="InterPro" id="IPR002110">
    <property type="entry name" value="Ankyrin_rpt"/>
</dbReference>
<evidence type="ECO:0000313" key="3">
    <source>
        <dbReference type="Proteomes" id="UP001295740"/>
    </source>
</evidence>
<name>A0AAI8VKN2_9PEZI</name>
<protein>
    <submittedName>
        <fullName evidence="2">Uu.00g078650.m01.CDS01</fullName>
    </submittedName>
</protein>
<dbReference type="SUPFAM" id="SSF48403">
    <property type="entry name" value="Ankyrin repeat"/>
    <property type="match status" value="1"/>
</dbReference>
<gene>
    <name evidence="2" type="ORF">KHLLAP_LOCUS7147</name>
</gene>
<proteinExistence type="predicted"/>
<dbReference type="InterPro" id="IPR036770">
    <property type="entry name" value="Ankyrin_rpt-contain_sf"/>
</dbReference>
<dbReference type="PROSITE" id="PS50088">
    <property type="entry name" value="ANK_REPEAT"/>
    <property type="match status" value="1"/>
</dbReference>
<dbReference type="Proteomes" id="UP001295740">
    <property type="component" value="Unassembled WGS sequence"/>
</dbReference>
<keyword evidence="1" id="KW-0040">ANK repeat</keyword>
<organism evidence="2 3">
    <name type="scientific">Anthostomella pinea</name>
    <dbReference type="NCBI Taxonomy" id="933095"/>
    <lineage>
        <taxon>Eukaryota</taxon>
        <taxon>Fungi</taxon>
        <taxon>Dikarya</taxon>
        <taxon>Ascomycota</taxon>
        <taxon>Pezizomycotina</taxon>
        <taxon>Sordariomycetes</taxon>
        <taxon>Xylariomycetidae</taxon>
        <taxon>Xylariales</taxon>
        <taxon>Xylariaceae</taxon>
        <taxon>Anthostomella</taxon>
    </lineage>
</organism>
<keyword evidence="3" id="KW-1185">Reference proteome</keyword>
<reference evidence="2" key="1">
    <citation type="submission" date="2023-10" db="EMBL/GenBank/DDBJ databases">
        <authorList>
            <person name="Hackl T."/>
        </authorList>
    </citation>
    <scope>NUCLEOTIDE SEQUENCE</scope>
</reference>
<accession>A0AAI8VKN2</accession>
<dbReference type="AlphaFoldDB" id="A0AAI8VKN2"/>
<dbReference type="Gene3D" id="1.25.40.20">
    <property type="entry name" value="Ankyrin repeat-containing domain"/>
    <property type="match status" value="1"/>
</dbReference>
<comment type="caution">
    <text evidence="2">The sequence shown here is derived from an EMBL/GenBank/DDBJ whole genome shotgun (WGS) entry which is preliminary data.</text>
</comment>
<feature type="repeat" description="ANK" evidence="1">
    <location>
        <begin position="60"/>
        <end position="94"/>
    </location>
</feature>